<gene>
    <name evidence="1" type="ORF">C427_4166</name>
</gene>
<keyword evidence="2" id="KW-1185">Reference proteome</keyword>
<evidence type="ECO:0000313" key="2">
    <source>
        <dbReference type="Proteomes" id="UP000011864"/>
    </source>
</evidence>
<dbReference type="RefSeq" id="WP_007641080.1">
    <property type="nucleotide sequence ID" value="NC_020514.1"/>
</dbReference>
<dbReference type="Pfam" id="PF13444">
    <property type="entry name" value="Acetyltransf_5"/>
    <property type="match status" value="1"/>
</dbReference>
<dbReference type="eggNOG" id="COG3176">
    <property type="taxonomic scope" value="Bacteria"/>
</dbReference>
<dbReference type="NCBIfam" id="TIGR03694">
    <property type="entry name" value="exosort_acyl"/>
    <property type="match status" value="1"/>
</dbReference>
<dbReference type="InterPro" id="IPR016181">
    <property type="entry name" value="Acyl_CoA_acyltransferase"/>
</dbReference>
<proteinExistence type="predicted"/>
<dbReference type="Gene3D" id="3.40.630.30">
    <property type="match status" value="1"/>
</dbReference>
<evidence type="ECO:0008006" key="3">
    <source>
        <dbReference type="Google" id="ProtNLM"/>
    </source>
</evidence>
<sequence length="267" mass="30602">MKNLKQYANKPIIGPLIKKVMDFAINREVKTVARHFSTYLHPLVANTPELSNESYRIRNEVYCDELHFLDTGKNGLENDDFDKYSTHCLIQHIPTARYSGTVRVVRPEKNGHTIPLQKYCSDSIAKDKINPRDFVPHEVCEISRLAVPSDFRKRQTDKFKGAATGVINQQIYSENELRCFPFIAVGLYLSAASIVIENEIKHTFVMMEPRLARSMSFIGIQFEQIGPAVEYHGKRAPYYINPSLLLENLTPGFQVMLKDIRKSLNHS</sequence>
<dbReference type="STRING" id="1129794.C427_4166"/>
<accession>K7AEY5</accession>
<evidence type="ECO:0000313" key="1">
    <source>
        <dbReference type="EMBL" id="AGH46271.1"/>
    </source>
</evidence>
<dbReference type="AlphaFoldDB" id="K7AEY5"/>
<dbReference type="EMBL" id="CP003837">
    <property type="protein sequence ID" value="AGH46271.1"/>
    <property type="molecule type" value="Genomic_DNA"/>
</dbReference>
<dbReference type="Proteomes" id="UP000011864">
    <property type="component" value="Chromosome"/>
</dbReference>
<dbReference type="PATRIC" id="fig|1129794.4.peg.4148"/>
<organism evidence="1 2">
    <name type="scientific">Paraglaciecola psychrophila 170</name>
    <dbReference type="NCBI Taxonomy" id="1129794"/>
    <lineage>
        <taxon>Bacteria</taxon>
        <taxon>Pseudomonadati</taxon>
        <taxon>Pseudomonadota</taxon>
        <taxon>Gammaproteobacteria</taxon>
        <taxon>Alteromonadales</taxon>
        <taxon>Alteromonadaceae</taxon>
        <taxon>Paraglaciecola</taxon>
    </lineage>
</organism>
<name>K7AEY5_9ALTE</name>
<dbReference type="OrthoDB" id="582214at2"/>
<dbReference type="InterPro" id="IPR022484">
    <property type="entry name" value="PEP-CTERM/exosrtase_acylTfrase"/>
</dbReference>
<protein>
    <recommendedName>
        <fullName evidence="3">PEP-CTERM/exosortase system-associated acyltransferase</fullName>
    </recommendedName>
</protein>
<dbReference type="SUPFAM" id="SSF55729">
    <property type="entry name" value="Acyl-CoA N-acyltransferases (Nat)"/>
    <property type="match status" value="1"/>
</dbReference>
<dbReference type="HOGENOM" id="CLU_072758_1_0_6"/>
<dbReference type="KEGG" id="gps:C427_4166"/>
<reference evidence="1 2" key="1">
    <citation type="journal article" date="2013" name="Genome Announc.">
        <title>Complete Genome Sequence of Glaciecola psychrophila Strain 170T.</title>
        <authorList>
            <person name="Yin J."/>
            <person name="Chen J."/>
            <person name="Liu G."/>
            <person name="Yu Y."/>
            <person name="Song L."/>
            <person name="Wang X."/>
            <person name="Qu X."/>
        </authorList>
    </citation>
    <scope>NUCLEOTIDE SEQUENCE [LARGE SCALE GENOMIC DNA]</scope>
    <source>
        <strain evidence="1 2">170</strain>
    </source>
</reference>